<evidence type="ECO:0000256" key="7">
    <source>
        <dbReference type="ARBA" id="ARBA00047851"/>
    </source>
</evidence>
<evidence type="ECO:0000256" key="5">
    <source>
        <dbReference type="ARBA" id="ARBA00022977"/>
    </source>
</evidence>
<evidence type="ECO:0000256" key="3">
    <source>
        <dbReference type="ARBA" id="ARBA00022723"/>
    </source>
</evidence>
<feature type="binding site" evidence="9">
    <location>
        <position position="128"/>
    </location>
    <ligand>
        <name>4-amino-2-methyl-5-(diphosphooxymethyl)pyrimidine</name>
        <dbReference type="ChEBI" id="CHEBI:57841"/>
    </ligand>
</feature>
<evidence type="ECO:0000256" key="1">
    <source>
        <dbReference type="ARBA" id="ARBA00005165"/>
    </source>
</evidence>
<comment type="pathway">
    <text evidence="1 9 11">Cofactor biosynthesis; thiamine diphosphate biosynthesis; thiamine phosphate from 4-amino-2-methyl-5-diphosphomethylpyrimidine and 4-methyl-5-(2-phosphoethyl)-thiazole: step 1/1.</text>
</comment>
<dbReference type="GO" id="GO:0005737">
    <property type="term" value="C:cytoplasm"/>
    <property type="evidence" value="ECO:0007669"/>
    <property type="project" value="TreeGrafter"/>
</dbReference>
<comment type="function">
    <text evidence="9">Condenses 4-methyl-5-(beta-hydroxyethyl)thiazole monophosphate (THZ-P) and 2-methyl-4-amino-5-hydroxymethyl pyrimidine pyrophosphate (HMP-PP) to form thiamine monophosphate (TMP).</text>
</comment>
<dbReference type="AlphaFoldDB" id="A0A4R3Q7R8"/>
<comment type="similarity">
    <text evidence="9 10">Belongs to the thiamine-phosphate synthase family.</text>
</comment>
<evidence type="ECO:0000313" key="14">
    <source>
        <dbReference type="Proteomes" id="UP000294576"/>
    </source>
</evidence>
<comment type="catalytic activity">
    <reaction evidence="8 9 10">
        <text>2-[(2R,5Z)-2-carboxy-4-methylthiazol-5(2H)-ylidene]ethyl phosphate + 4-amino-2-methyl-5-(diphosphooxymethyl)pyrimidine + 2 H(+) = thiamine phosphate + CO2 + diphosphate</text>
        <dbReference type="Rhea" id="RHEA:47844"/>
        <dbReference type="ChEBI" id="CHEBI:15378"/>
        <dbReference type="ChEBI" id="CHEBI:16526"/>
        <dbReference type="ChEBI" id="CHEBI:33019"/>
        <dbReference type="ChEBI" id="CHEBI:37575"/>
        <dbReference type="ChEBI" id="CHEBI:57841"/>
        <dbReference type="ChEBI" id="CHEBI:62899"/>
        <dbReference type="EC" id="2.5.1.3"/>
    </reaction>
</comment>
<feature type="binding site" evidence="9">
    <location>
        <position position="157"/>
    </location>
    <ligand>
        <name>2-[(2R,5Z)-2-carboxy-4-methylthiazol-5(2H)-ylidene]ethyl phosphate</name>
        <dbReference type="ChEBI" id="CHEBI:62899"/>
    </ligand>
</feature>
<evidence type="ECO:0000259" key="12">
    <source>
        <dbReference type="Pfam" id="PF02581"/>
    </source>
</evidence>
<feature type="binding site" evidence="9">
    <location>
        <position position="99"/>
    </location>
    <ligand>
        <name>4-amino-2-methyl-5-(diphosphooxymethyl)pyrimidine</name>
        <dbReference type="ChEBI" id="CHEBI:57841"/>
    </ligand>
</feature>
<organism evidence="13 14">
    <name type="scientific">Rhizobium sullae</name>
    <name type="common">Rhizobium hedysari</name>
    <dbReference type="NCBI Taxonomy" id="50338"/>
    <lineage>
        <taxon>Bacteria</taxon>
        <taxon>Pseudomonadati</taxon>
        <taxon>Pseudomonadota</taxon>
        <taxon>Alphaproteobacteria</taxon>
        <taxon>Hyphomicrobiales</taxon>
        <taxon>Rhizobiaceae</taxon>
        <taxon>Rhizobium/Agrobacterium group</taxon>
        <taxon>Rhizobium</taxon>
    </lineage>
</organism>
<proteinExistence type="inferred from homology"/>
<dbReference type="NCBIfam" id="TIGR00693">
    <property type="entry name" value="thiE"/>
    <property type="match status" value="1"/>
</dbReference>
<feature type="binding site" evidence="9">
    <location>
        <position position="80"/>
    </location>
    <ligand>
        <name>Mg(2+)</name>
        <dbReference type="ChEBI" id="CHEBI:18420"/>
    </ligand>
</feature>
<feature type="binding site" evidence="9">
    <location>
        <begin position="177"/>
        <end position="178"/>
    </location>
    <ligand>
        <name>2-[(2R,5Z)-2-carboxy-4-methylthiazol-5(2H)-ylidene]ethyl phosphate</name>
        <dbReference type="ChEBI" id="CHEBI:62899"/>
    </ligand>
</feature>
<dbReference type="NCBIfam" id="NF000734">
    <property type="entry name" value="PRK00043.1-5"/>
    <property type="match status" value="1"/>
</dbReference>
<dbReference type="UniPathway" id="UPA00060">
    <property type="reaction ID" value="UER00141"/>
</dbReference>
<name>A0A4R3Q7R8_RHISU</name>
<dbReference type="HAMAP" id="MF_00097">
    <property type="entry name" value="TMP_synthase"/>
    <property type="match status" value="1"/>
</dbReference>
<feature type="binding site" evidence="9">
    <location>
        <position position="61"/>
    </location>
    <ligand>
        <name>Mg(2+)</name>
        <dbReference type="ChEBI" id="CHEBI:18420"/>
    </ligand>
</feature>
<comment type="caution">
    <text evidence="9">Lacks conserved residue(s) required for the propagation of feature annotation.</text>
</comment>
<dbReference type="SUPFAM" id="SSF51391">
    <property type="entry name" value="Thiamin phosphate synthase"/>
    <property type="match status" value="1"/>
</dbReference>
<dbReference type="EMBL" id="SMBH01000007">
    <property type="protein sequence ID" value="TCU15372.1"/>
    <property type="molecule type" value="Genomic_DNA"/>
</dbReference>
<comment type="cofactor">
    <cofactor evidence="9">
        <name>Mg(2+)</name>
        <dbReference type="ChEBI" id="CHEBI:18420"/>
    </cofactor>
    <text evidence="9">Binds 1 Mg(2+) ion per subunit.</text>
</comment>
<gene>
    <name evidence="9" type="primary">thiE</name>
    <name evidence="13" type="ORF">EV132_107273</name>
</gene>
<evidence type="ECO:0000256" key="9">
    <source>
        <dbReference type="HAMAP-Rule" id="MF_00097"/>
    </source>
</evidence>
<feature type="binding site" evidence="9">
    <location>
        <begin position="28"/>
        <end position="32"/>
    </location>
    <ligand>
        <name>4-amino-2-methyl-5-(diphosphooxymethyl)pyrimidine</name>
        <dbReference type="ChEBI" id="CHEBI:57841"/>
    </ligand>
</feature>
<evidence type="ECO:0000256" key="10">
    <source>
        <dbReference type="RuleBase" id="RU003826"/>
    </source>
</evidence>
<dbReference type="RefSeq" id="WP_132563476.1">
    <property type="nucleotide sequence ID" value="NZ_SMBH01000007.1"/>
</dbReference>
<evidence type="ECO:0000256" key="4">
    <source>
        <dbReference type="ARBA" id="ARBA00022842"/>
    </source>
</evidence>
<comment type="catalytic activity">
    <reaction evidence="7 9 10">
        <text>2-(2-carboxy-4-methylthiazol-5-yl)ethyl phosphate + 4-amino-2-methyl-5-(diphosphooxymethyl)pyrimidine + 2 H(+) = thiamine phosphate + CO2 + diphosphate</text>
        <dbReference type="Rhea" id="RHEA:47848"/>
        <dbReference type="ChEBI" id="CHEBI:15378"/>
        <dbReference type="ChEBI" id="CHEBI:16526"/>
        <dbReference type="ChEBI" id="CHEBI:33019"/>
        <dbReference type="ChEBI" id="CHEBI:37575"/>
        <dbReference type="ChEBI" id="CHEBI:57841"/>
        <dbReference type="ChEBI" id="CHEBI:62890"/>
        <dbReference type="EC" id="2.5.1.3"/>
    </reaction>
</comment>
<reference evidence="13 14" key="1">
    <citation type="submission" date="2019-03" db="EMBL/GenBank/DDBJ databases">
        <title>Genomic Encyclopedia of Type Strains, Phase IV (KMG-V): Genome sequencing to study the core and pangenomes of soil and plant-associated prokaryotes.</title>
        <authorList>
            <person name="Whitman W."/>
        </authorList>
    </citation>
    <scope>NUCLEOTIDE SEQUENCE [LARGE SCALE GENOMIC DNA]</scope>
    <source>
        <strain evidence="13 14">Hc14</strain>
    </source>
</reference>
<protein>
    <recommendedName>
        <fullName evidence="9">Thiamine-phosphate synthase</fullName>
        <shortName evidence="9">TP synthase</shortName>
        <shortName evidence="9">TPS</shortName>
        <ecNumber evidence="9">2.5.1.3</ecNumber>
    </recommendedName>
    <alternativeName>
        <fullName evidence="9">Thiamine-phosphate pyrophosphorylase</fullName>
        <shortName evidence="9">TMP pyrophosphorylase</shortName>
        <shortName evidence="9">TMP-PPase</shortName>
    </alternativeName>
</protein>
<keyword evidence="3 9" id="KW-0479">Metal-binding</keyword>
<feature type="binding site" evidence="9">
    <location>
        <position position="60"/>
    </location>
    <ligand>
        <name>4-amino-2-methyl-5-(diphosphooxymethyl)pyrimidine</name>
        <dbReference type="ChEBI" id="CHEBI:57841"/>
    </ligand>
</feature>
<keyword evidence="5 9" id="KW-0784">Thiamine biosynthesis</keyword>
<evidence type="ECO:0000256" key="8">
    <source>
        <dbReference type="ARBA" id="ARBA00047883"/>
    </source>
</evidence>
<dbReference type="GO" id="GO:0009229">
    <property type="term" value="P:thiamine diphosphate biosynthetic process"/>
    <property type="evidence" value="ECO:0007669"/>
    <property type="project" value="UniProtKB-UniRule"/>
</dbReference>
<evidence type="ECO:0000256" key="2">
    <source>
        <dbReference type="ARBA" id="ARBA00022679"/>
    </source>
</evidence>
<dbReference type="PANTHER" id="PTHR20857">
    <property type="entry name" value="THIAMINE-PHOSPHATE PYROPHOSPHORYLASE"/>
    <property type="match status" value="1"/>
</dbReference>
<keyword evidence="4 9" id="KW-0460">Magnesium</keyword>
<dbReference type="InterPro" id="IPR022998">
    <property type="entry name" value="ThiamineP_synth_TenI"/>
</dbReference>
<dbReference type="GO" id="GO:0009228">
    <property type="term" value="P:thiamine biosynthetic process"/>
    <property type="evidence" value="ECO:0007669"/>
    <property type="project" value="UniProtKB-KW"/>
</dbReference>
<evidence type="ECO:0000313" key="13">
    <source>
        <dbReference type="EMBL" id="TCU15372.1"/>
    </source>
</evidence>
<dbReference type="Proteomes" id="UP000294576">
    <property type="component" value="Unassembled WGS sequence"/>
</dbReference>
<sequence>MRLDPFYLIVDSAEWIARLVPLGVKLVQLRIKDGTEAEIRGDIRKAKTVCGAHGCQLIVNDYWQLAIEEGCDFLHLGQEDLAAADLRAIRAAGLKLGLSTHNDVELETALAAEPDYIALGPVYPTILKQMKWAPQGLGRLSEWKARIGNLPLVAIGGLNVDRIDGLFAHGADSAAVVTDITLNSDPEGRTRQWLEATARWRSS</sequence>
<dbReference type="EC" id="2.5.1.3" evidence="9"/>
<dbReference type="CDD" id="cd00564">
    <property type="entry name" value="TMP_TenI"/>
    <property type="match status" value="1"/>
</dbReference>
<comment type="caution">
    <text evidence="13">The sequence shown here is derived from an EMBL/GenBank/DDBJ whole genome shotgun (WGS) entry which is preliminary data.</text>
</comment>
<dbReference type="PANTHER" id="PTHR20857:SF15">
    <property type="entry name" value="THIAMINE-PHOSPHATE SYNTHASE"/>
    <property type="match status" value="1"/>
</dbReference>
<comment type="catalytic activity">
    <reaction evidence="6 9 10">
        <text>4-methyl-5-(2-phosphooxyethyl)-thiazole + 4-amino-2-methyl-5-(diphosphooxymethyl)pyrimidine + H(+) = thiamine phosphate + diphosphate</text>
        <dbReference type="Rhea" id="RHEA:22328"/>
        <dbReference type="ChEBI" id="CHEBI:15378"/>
        <dbReference type="ChEBI" id="CHEBI:33019"/>
        <dbReference type="ChEBI" id="CHEBI:37575"/>
        <dbReference type="ChEBI" id="CHEBI:57841"/>
        <dbReference type="ChEBI" id="CHEBI:58296"/>
        <dbReference type="EC" id="2.5.1.3"/>
    </reaction>
</comment>
<dbReference type="Pfam" id="PF02581">
    <property type="entry name" value="TMP-TENI"/>
    <property type="match status" value="1"/>
</dbReference>
<evidence type="ECO:0000256" key="6">
    <source>
        <dbReference type="ARBA" id="ARBA00047334"/>
    </source>
</evidence>
<keyword evidence="2 9" id="KW-0808">Transferase</keyword>
<dbReference type="GO" id="GO:0004789">
    <property type="term" value="F:thiamine-phosphate diphosphorylase activity"/>
    <property type="evidence" value="ECO:0007669"/>
    <property type="project" value="UniProtKB-UniRule"/>
</dbReference>
<feature type="domain" description="Thiamine phosphate synthase/TenI" evidence="12">
    <location>
        <begin position="12"/>
        <end position="180"/>
    </location>
</feature>
<dbReference type="InterPro" id="IPR036206">
    <property type="entry name" value="ThiamineP_synth_sf"/>
</dbReference>
<dbReference type="InterPro" id="IPR034291">
    <property type="entry name" value="TMP_synthase"/>
</dbReference>
<accession>A0A4R3Q7R8</accession>
<evidence type="ECO:0000256" key="11">
    <source>
        <dbReference type="RuleBase" id="RU004253"/>
    </source>
</evidence>
<dbReference type="GO" id="GO:0000287">
    <property type="term" value="F:magnesium ion binding"/>
    <property type="evidence" value="ECO:0007669"/>
    <property type="project" value="UniProtKB-UniRule"/>
</dbReference>
<dbReference type="InterPro" id="IPR013785">
    <property type="entry name" value="Aldolase_TIM"/>
</dbReference>
<dbReference type="Gene3D" id="3.20.20.70">
    <property type="entry name" value="Aldolase class I"/>
    <property type="match status" value="1"/>
</dbReference>